<evidence type="ECO:0000259" key="11">
    <source>
        <dbReference type="Pfam" id="PF03639"/>
    </source>
</evidence>
<feature type="domain" description="Glycosyl hydrolase family 81 N-terminal" evidence="11">
    <location>
        <begin position="134"/>
        <end position="453"/>
    </location>
</feature>
<evidence type="ECO:0000259" key="12">
    <source>
        <dbReference type="Pfam" id="PF17652"/>
    </source>
</evidence>
<reference evidence="14" key="1">
    <citation type="journal article" date="2021" name="BMC Genomics">
        <title>Chromosome-level genome assembly and manually-curated proteome of model necrotroph Parastagonospora nodorum Sn15 reveals a genome-wide trove of candidate effector homologs, and redundancy of virulence-related functions within an accessory chromosome.</title>
        <authorList>
            <person name="Bertazzoni S."/>
            <person name="Jones D.A.B."/>
            <person name="Phan H.T."/>
            <person name="Tan K.-C."/>
            <person name="Hane J.K."/>
        </authorList>
    </citation>
    <scope>NUCLEOTIDE SEQUENCE [LARGE SCALE GENOMIC DNA]</scope>
    <source>
        <strain evidence="14">SN15 / ATCC MYA-4574 / FGSC 10173)</strain>
    </source>
</reference>
<evidence type="ECO:0000256" key="9">
    <source>
        <dbReference type="SAM" id="MobiDB-lite"/>
    </source>
</evidence>
<evidence type="ECO:0000256" key="7">
    <source>
        <dbReference type="ARBA" id="ARBA00023316"/>
    </source>
</evidence>
<dbReference type="Proteomes" id="UP000663193">
    <property type="component" value="Chromosome 5"/>
</dbReference>
<evidence type="ECO:0000256" key="1">
    <source>
        <dbReference type="ARBA" id="ARBA00000382"/>
    </source>
</evidence>
<feature type="signal peptide" evidence="10">
    <location>
        <begin position="1"/>
        <end position="16"/>
    </location>
</feature>
<evidence type="ECO:0000313" key="13">
    <source>
        <dbReference type="EMBL" id="QRC95614.1"/>
    </source>
</evidence>
<dbReference type="Gene3D" id="2.70.98.30">
    <property type="entry name" value="Golgi alpha-mannosidase II, domain 4"/>
    <property type="match status" value="1"/>
</dbReference>
<name>A0A7U2F330_PHANO</name>
<organism evidence="13 14">
    <name type="scientific">Phaeosphaeria nodorum (strain SN15 / ATCC MYA-4574 / FGSC 10173)</name>
    <name type="common">Glume blotch fungus</name>
    <name type="synonym">Parastagonospora nodorum</name>
    <dbReference type="NCBI Taxonomy" id="321614"/>
    <lineage>
        <taxon>Eukaryota</taxon>
        <taxon>Fungi</taxon>
        <taxon>Dikarya</taxon>
        <taxon>Ascomycota</taxon>
        <taxon>Pezizomycotina</taxon>
        <taxon>Dothideomycetes</taxon>
        <taxon>Pleosporomycetidae</taxon>
        <taxon>Pleosporales</taxon>
        <taxon>Pleosporineae</taxon>
        <taxon>Phaeosphaeriaceae</taxon>
        <taxon>Parastagonospora</taxon>
    </lineage>
</organism>
<dbReference type="Gene3D" id="1.20.5.420">
    <property type="entry name" value="Immunoglobulin FC, subunit C"/>
    <property type="match status" value="1"/>
</dbReference>
<dbReference type="EC" id="3.2.1.39" evidence="3"/>
<gene>
    <name evidence="13" type="ORF">JI435_032850</name>
</gene>
<keyword evidence="10" id="KW-0732">Signal</keyword>
<feature type="compositionally biased region" description="Low complexity" evidence="9">
    <location>
        <begin position="871"/>
        <end position="880"/>
    </location>
</feature>
<evidence type="ECO:0000256" key="3">
    <source>
        <dbReference type="ARBA" id="ARBA00012780"/>
    </source>
</evidence>
<keyword evidence="6" id="KW-0326">Glycosidase</keyword>
<dbReference type="FunFam" id="1.10.287.1170:FF:000001">
    <property type="entry name" value="Endo-1,3-beta-glucanase Engl1"/>
    <property type="match status" value="1"/>
</dbReference>
<comment type="similarity">
    <text evidence="2">Belongs to the glycosyl hydrolase 81 family.</text>
</comment>
<evidence type="ECO:0000256" key="4">
    <source>
        <dbReference type="ARBA" id="ARBA00022801"/>
    </source>
</evidence>
<proteinExistence type="inferred from homology"/>
<feature type="region of interest" description="Disordered" evidence="9">
    <location>
        <begin position="838"/>
        <end position="880"/>
    </location>
</feature>
<evidence type="ECO:0000256" key="5">
    <source>
        <dbReference type="ARBA" id="ARBA00023277"/>
    </source>
</evidence>
<feature type="compositionally biased region" description="Low complexity" evidence="9">
    <location>
        <begin position="907"/>
        <end position="926"/>
    </location>
</feature>
<dbReference type="AlphaFoldDB" id="A0A7U2F330"/>
<dbReference type="VEuPathDB" id="FungiDB:JI435_032850"/>
<keyword evidence="8" id="KW-0624">Polysaccharide degradation</keyword>
<feature type="compositionally biased region" description="Polar residues" evidence="9">
    <location>
        <begin position="857"/>
        <end position="870"/>
    </location>
</feature>
<dbReference type="Gene3D" id="1.10.287.1170">
    <property type="entry name" value="glycoside hydrolase family 81 endo-[beta] glucanase"/>
    <property type="match status" value="1"/>
</dbReference>
<dbReference type="InterPro" id="IPR040451">
    <property type="entry name" value="GH81_N"/>
</dbReference>
<accession>A0A7U2F330</accession>
<sequence length="987" mass="107227">MTFLLLFLAQLSIVYSLPARELQQKYQRDISTLTVQPPTTSYSTAITSLQSLSISVLPSLTGSILTALPSNGVFTEDPVHGPGATQTDKPLCPLETPLVPGPTVPFQPVSANIFQPIESGKPAQSIPFSGGHFVKKEHIVDGSVPIQTNKFYANFFLGGQGNPVWTHPYHLVWAKGDGESGSNGMAISHTERSQFAYGPPNSGPIPQYFISPIGINHMVLSAEELRNDTVLSVEELKAFSVYANFAPSADSPVVMTLPVVQGMGMITAIYNKARPMIRSGVFFRSFDYVNTVNPGTFKWRVILNDNSQWLFYVTPLSSQGIPPFKLEDSSTISGPSDFKGMIQVAKNPAGASGEDAFDAAAGAYAASATITGTVDGTSGSYTLKWSKGGVQSKTLLMYALPHHVESFDQETKGALTNIKLVTTTKGYARAVLADSITMLENDLPTNIGFAPWAKNQNGGAGGTENVDLGTAALALVNSVSHAELSQDFIAQTKLNSMYYSGKGLAKFAAVCYTVSNIAGNRNLAASGLLKLKDAFNVFVNNTQPEPLVYDTVWKGVVSNATYRPPYNAGLDFGNTLYNDHHFHYGYFLYTAAVIGYLDPDWLDEGSNKAWVNTLARDYANPVTDEYFPFQRSFDWFHGHSWAKGLFESSDGKDQESTSEDTFATYALKMWGRIIRDSNMEARGNLQLAVQARSLRNYFLMTSDNQNQPPSFLPNKVTGILFENKVDHTTYFGSNVEYIEGIHMIPLNPTSAYTRGAKFVKEEWDTYFSSGRVDQIQGGWKAILYANYALINPQAAYDFFADPNFNTQLDGGASRTWYLAYTAALLGVQNGNVQADLRYNNPGSSASKSADVPKKINSALTPSPVKTSTVNAPTSTPSPAMTPIVNAVIPPDNRPWPHGFNWPKKPNAAKTTSTSKPAKATSTLSKSQSSVLPVRLPLSATTVATLSTARVTRLPASVGALKPKPTTTVRKYEIPDMSWAFQDVPPAP</sequence>
<dbReference type="FunFam" id="2.70.98.30:FF:000006">
    <property type="entry name" value="Endo-1,3-beta-glucanase Engl1"/>
    <property type="match status" value="1"/>
</dbReference>
<dbReference type="InterPro" id="IPR005200">
    <property type="entry name" value="Endo-beta-glucanase"/>
</dbReference>
<evidence type="ECO:0000256" key="10">
    <source>
        <dbReference type="SAM" id="SignalP"/>
    </source>
</evidence>
<dbReference type="PROSITE" id="PS52008">
    <property type="entry name" value="GH81"/>
    <property type="match status" value="1"/>
</dbReference>
<dbReference type="PANTHER" id="PTHR31983:SF0">
    <property type="entry name" value="GLUCAN ENDO-1,3-BETA-D-GLUCOSIDASE 2"/>
    <property type="match status" value="1"/>
</dbReference>
<evidence type="ECO:0000313" key="14">
    <source>
        <dbReference type="Proteomes" id="UP000663193"/>
    </source>
</evidence>
<dbReference type="Pfam" id="PF17652">
    <property type="entry name" value="Glyco_hydro81C"/>
    <property type="match status" value="1"/>
</dbReference>
<dbReference type="GO" id="GO:0052861">
    <property type="term" value="F:endo-1,3(4)-beta-glucanase activity"/>
    <property type="evidence" value="ECO:0007669"/>
    <property type="project" value="InterPro"/>
</dbReference>
<protein>
    <recommendedName>
        <fullName evidence="3">glucan endo-1,3-beta-D-glucosidase</fullName>
        <ecNumber evidence="3">3.2.1.39</ecNumber>
    </recommendedName>
</protein>
<dbReference type="GO" id="GO:0042973">
    <property type="term" value="F:glucan endo-1,3-beta-D-glucosidase activity"/>
    <property type="evidence" value="ECO:0007669"/>
    <property type="project" value="UniProtKB-EC"/>
</dbReference>
<keyword evidence="5" id="KW-0119">Carbohydrate metabolism</keyword>
<dbReference type="InterPro" id="IPR040720">
    <property type="entry name" value="GH81_C"/>
</dbReference>
<dbReference type="GO" id="GO:0071555">
    <property type="term" value="P:cell wall organization"/>
    <property type="evidence" value="ECO:0007669"/>
    <property type="project" value="UniProtKB-KW"/>
</dbReference>
<keyword evidence="14" id="KW-1185">Reference proteome</keyword>
<comment type="catalytic activity">
    <reaction evidence="1">
        <text>Hydrolysis of (1-&gt;3)-beta-D-glucosidic linkages in (1-&gt;3)-beta-D-glucans.</text>
        <dbReference type="EC" id="3.2.1.39"/>
    </reaction>
</comment>
<feature type="region of interest" description="Disordered" evidence="9">
    <location>
        <begin position="900"/>
        <end position="930"/>
    </location>
</feature>
<dbReference type="OrthoDB" id="4473401at2759"/>
<feature type="chain" id="PRO_5030516610" description="glucan endo-1,3-beta-D-glucosidase" evidence="10">
    <location>
        <begin position="17"/>
        <end position="987"/>
    </location>
</feature>
<evidence type="ECO:0000256" key="2">
    <source>
        <dbReference type="ARBA" id="ARBA00010730"/>
    </source>
</evidence>
<feature type="domain" description="Glycosyl hydrolase family 81 C-terminal" evidence="12">
    <location>
        <begin position="471"/>
        <end position="818"/>
    </location>
</feature>
<keyword evidence="4" id="KW-0378">Hydrolase</keyword>
<dbReference type="GO" id="GO:0000272">
    <property type="term" value="P:polysaccharide catabolic process"/>
    <property type="evidence" value="ECO:0007669"/>
    <property type="project" value="UniProtKB-KW"/>
</dbReference>
<keyword evidence="7" id="KW-0961">Cell wall biogenesis/degradation</keyword>
<dbReference type="EMBL" id="CP069027">
    <property type="protein sequence ID" value="QRC95614.1"/>
    <property type="molecule type" value="Genomic_DNA"/>
</dbReference>
<evidence type="ECO:0000256" key="6">
    <source>
        <dbReference type="ARBA" id="ARBA00023295"/>
    </source>
</evidence>
<evidence type="ECO:0000256" key="8">
    <source>
        <dbReference type="ARBA" id="ARBA00023326"/>
    </source>
</evidence>
<dbReference type="Pfam" id="PF03639">
    <property type="entry name" value="Glyco_hydro_81"/>
    <property type="match status" value="1"/>
</dbReference>
<dbReference type="PANTHER" id="PTHR31983">
    <property type="entry name" value="ENDO-1,3(4)-BETA-GLUCANASE 1"/>
    <property type="match status" value="1"/>
</dbReference>